<dbReference type="Gene3D" id="3.50.50.100">
    <property type="match status" value="1"/>
</dbReference>
<dbReference type="RefSeq" id="XP_024670097.1">
    <property type="nucleotide sequence ID" value="XM_024815302.1"/>
</dbReference>
<keyword evidence="4" id="KW-0560">Oxidoreductase</keyword>
<dbReference type="Proteomes" id="UP000234585">
    <property type="component" value="Unassembled WGS sequence"/>
</dbReference>
<dbReference type="GO" id="GO:0050660">
    <property type="term" value="F:flavin adenine dinucleotide binding"/>
    <property type="evidence" value="ECO:0007669"/>
    <property type="project" value="TreeGrafter"/>
</dbReference>
<dbReference type="PANTHER" id="PTHR43735:SF3">
    <property type="entry name" value="FERROPTOSIS SUPPRESSOR PROTEIN 1"/>
    <property type="match status" value="1"/>
</dbReference>
<evidence type="ECO:0000256" key="1">
    <source>
        <dbReference type="ARBA" id="ARBA00006442"/>
    </source>
</evidence>
<organism evidence="6 7">
    <name type="scientific">Aspergillus candidus</name>
    <dbReference type="NCBI Taxonomy" id="41067"/>
    <lineage>
        <taxon>Eukaryota</taxon>
        <taxon>Fungi</taxon>
        <taxon>Dikarya</taxon>
        <taxon>Ascomycota</taxon>
        <taxon>Pezizomycotina</taxon>
        <taxon>Eurotiomycetes</taxon>
        <taxon>Eurotiomycetidae</taxon>
        <taxon>Eurotiales</taxon>
        <taxon>Aspergillaceae</taxon>
        <taxon>Aspergillus</taxon>
        <taxon>Aspergillus subgen. Circumdati</taxon>
    </lineage>
</organism>
<dbReference type="InterPro" id="IPR036188">
    <property type="entry name" value="FAD/NAD-bd_sf"/>
</dbReference>
<evidence type="ECO:0000256" key="4">
    <source>
        <dbReference type="ARBA" id="ARBA00023002"/>
    </source>
</evidence>
<dbReference type="GO" id="GO:0005737">
    <property type="term" value="C:cytoplasm"/>
    <property type="evidence" value="ECO:0007669"/>
    <property type="project" value="TreeGrafter"/>
</dbReference>
<dbReference type="GO" id="GO:0004174">
    <property type="term" value="F:electron-transferring-flavoprotein dehydrogenase activity"/>
    <property type="evidence" value="ECO:0007669"/>
    <property type="project" value="TreeGrafter"/>
</dbReference>
<dbReference type="SUPFAM" id="SSF51905">
    <property type="entry name" value="FAD/NAD(P)-binding domain"/>
    <property type="match status" value="1"/>
</dbReference>
<proteinExistence type="inferred from homology"/>
<keyword evidence="7" id="KW-1185">Reference proteome</keyword>
<feature type="domain" description="FAD/NAD(P)-binding" evidence="5">
    <location>
        <begin position="6"/>
        <end position="301"/>
    </location>
</feature>
<sequence length="367" mass="40316">MPKRVSVIIVGGSHAGPAVSHKLLRQTPNATITLINPSDEYYFNIAAPRFLVKPGCLPQCKYIYSILNAFREYPAGAFTFVKGLVTRIDNSVKSVSVITSADSSKSTVGSFCFDYLAIASGSTTPATLGQARVKLPFKATAFEDTMKTIHVARETLKAARMIVIGGTGPLGVEIAGELAEAPELKKITLLSRTNVLLEGATEPVQKTTLSLLRRRNINILTEVTVEGAQYKTNAQSWKFKLSTGETITADAYIATTGTIPNNGFIPNSFLNSEGWVNVDGCLRVVETGVSRSDTYAIGDITCHPYRLLSILVTYSAEAQKKMIVVLTLFRCLVWFFKGKDYLTYKAPKFLRGQIRWIDDRIVHIMLM</sequence>
<protein>
    <recommendedName>
        <fullName evidence="5">FAD/NAD(P)-binding domain-containing protein</fullName>
    </recommendedName>
</protein>
<evidence type="ECO:0000313" key="6">
    <source>
        <dbReference type="EMBL" id="PLB36085.1"/>
    </source>
</evidence>
<keyword evidence="2" id="KW-0285">Flavoprotein</keyword>
<keyword evidence="3" id="KW-0274">FAD</keyword>
<reference evidence="6 7" key="1">
    <citation type="submission" date="2017-12" db="EMBL/GenBank/DDBJ databases">
        <authorList>
            <consortium name="DOE Joint Genome Institute"/>
            <person name="Haridas S."/>
            <person name="Kjaerbolling I."/>
            <person name="Vesth T.C."/>
            <person name="Frisvad J.C."/>
            <person name="Nybo J.L."/>
            <person name="Theobald S."/>
            <person name="Kuo A."/>
            <person name="Bowyer P."/>
            <person name="Matsuda Y."/>
            <person name="Mondo S."/>
            <person name="Lyhne E.K."/>
            <person name="Kogle M.E."/>
            <person name="Clum A."/>
            <person name="Lipzen A."/>
            <person name="Salamov A."/>
            <person name="Ngan C.Y."/>
            <person name="Daum C."/>
            <person name="Chiniquy J."/>
            <person name="Barry K."/>
            <person name="LaButti K."/>
            <person name="Simmons B.A."/>
            <person name="Magnuson J.K."/>
            <person name="Mortensen U.H."/>
            <person name="Larsen T.O."/>
            <person name="Grigoriev I.V."/>
            <person name="Baker S.E."/>
            <person name="Andersen M.R."/>
            <person name="Nordberg H.P."/>
            <person name="Cantor M.N."/>
            <person name="Hua S.X."/>
        </authorList>
    </citation>
    <scope>NUCLEOTIDE SEQUENCE [LARGE SCALE GENOMIC DNA]</scope>
    <source>
        <strain evidence="6 7">CBS 102.13</strain>
    </source>
</reference>
<accession>A0A2I2F627</accession>
<evidence type="ECO:0000313" key="7">
    <source>
        <dbReference type="Proteomes" id="UP000234585"/>
    </source>
</evidence>
<dbReference type="Pfam" id="PF07992">
    <property type="entry name" value="Pyr_redox_2"/>
    <property type="match status" value="1"/>
</dbReference>
<evidence type="ECO:0000256" key="2">
    <source>
        <dbReference type="ARBA" id="ARBA00022630"/>
    </source>
</evidence>
<comment type="similarity">
    <text evidence="1">Belongs to the FAD-dependent oxidoreductase family.</text>
</comment>
<gene>
    <name evidence="6" type="ORF">BDW47DRAFT_119099</name>
</gene>
<name>A0A2I2F627_ASPCN</name>
<dbReference type="PANTHER" id="PTHR43735">
    <property type="entry name" value="APOPTOSIS-INDUCING FACTOR 1"/>
    <property type="match status" value="1"/>
</dbReference>
<dbReference type="GeneID" id="36522462"/>
<evidence type="ECO:0000256" key="3">
    <source>
        <dbReference type="ARBA" id="ARBA00022827"/>
    </source>
</evidence>
<dbReference type="OrthoDB" id="202203at2759"/>
<dbReference type="EMBL" id="KZ559155">
    <property type="protein sequence ID" value="PLB36085.1"/>
    <property type="molecule type" value="Genomic_DNA"/>
</dbReference>
<dbReference type="STRING" id="41067.A0A2I2F627"/>
<evidence type="ECO:0000259" key="5">
    <source>
        <dbReference type="Pfam" id="PF07992"/>
    </source>
</evidence>
<dbReference type="InterPro" id="IPR023753">
    <property type="entry name" value="FAD/NAD-binding_dom"/>
</dbReference>
<dbReference type="AlphaFoldDB" id="A0A2I2F627"/>